<accession>A0AAF1KID0</accession>
<protein>
    <submittedName>
        <fullName evidence="2">DUF3305 domain-containing protein</fullName>
    </submittedName>
</protein>
<gene>
    <name evidence="2" type="ORF">GXW79_03930</name>
</gene>
<reference evidence="2" key="2">
    <citation type="journal article" date="2021" name="Syst. Appl. Microbiol.">
        <title>Roseomonas hellenica sp. nov., isolated from roots of wild-growing Alkanna tinctoria.</title>
        <authorList>
            <person name="Rat A."/>
            <person name="Naranjo H.D."/>
            <person name="Lebbe L."/>
            <person name="Cnockaert M."/>
            <person name="Krigas N."/>
            <person name="Grigoriadou K."/>
            <person name="Maloupa E."/>
            <person name="Willems A."/>
        </authorList>
    </citation>
    <scope>NUCLEOTIDE SEQUENCE</scope>
    <source>
        <strain evidence="2">LMG 28251</strain>
    </source>
</reference>
<reference evidence="2" key="1">
    <citation type="submission" date="2020-01" db="EMBL/GenBank/DDBJ databases">
        <authorList>
            <person name="Rat A."/>
        </authorList>
    </citation>
    <scope>NUCLEOTIDE SEQUENCE</scope>
    <source>
        <strain evidence="2">LMG 28251</strain>
    </source>
</reference>
<feature type="region of interest" description="Disordered" evidence="1">
    <location>
        <begin position="149"/>
        <end position="171"/>
    </location>
</feature>
<feature type="compositionally biased region" description="Basic and acidic residues" evidence="1">
    <location>
        <begin position="154"/>
        <end position="171"/>
    </location>
</feature>
<proteinExistence type="predicted"/>
<organism evidence="2 3">
    <name type="scientific">Plastoroseomonas arctica</name>
    <dbReference type="NCBI Taxonomy" id="1509237"/>
    <lineage>
        <taxon>Bacteria</taxon>
        <taxon>Pseudomonadati</taxon>
        <taxon>Pseudomonadota</taxon>
        <taxon>Alphaproteobacteria</taxon>
        <taxon>Acetobacterales</taxon>
        <taxon>Acetobacteraceae</taxon>
        <taxon>Plastoroseomonas</taxon>
    </lineage>
</organism>
<sequence>MSLLIPGTVSIPVSVLVERRRGVTQWQEHVWRPTGVQVDTLDLPPWTQLHDDGTRALFHAGVADVSLFPTDTLNYKHNLDAEAPRLWVILRTSDAAPGLALHAVTADAGEAHLYTDSGNDLVEALPLPAELHARIADFIAEHHVERAFHKRRRDRQDTESLAHRPRDDDDE</sequence>
<dbReference type="AlphaFoldDB" id="A0AAF1KID0"/>
<dbReference type="InterPro" id="IPR021736">
    <property type="entry name" value="DUF3305"/>
</dbReference>
<evidence type="ECO:0000313" key="2">
    <source>
        <dbReference type="EMBL" id="MBR0654225.1"/>
    </source>
</evidence>
<dbReference type="Proteomes" id="UP001196068">
    <property type="component" value="Unassembled WGS sequence"/>
</dbReference>
<dbReference type="RefSeq" id="WP_211873023.1">
    <property type="nucleotide sequence ID" value="NZ_JAAEDH010000002.1"/>
</dbReference>
<evidence type="ECO:0000313" key="3">
    <source>
        <dbReference type="Proteomes" id="UP001196068"/>
    </source>
</evidence>
<name>A0AAF1KID0_9PROT</name>
<dbReference type="EMBL" id="JAAEDH010000002">
    <property type="protein sequence ID" value="MBR0654225.1"/>
    <property type="molecule type" value="Genomic_DNA"/>
</dbReference>
<comment type="caution">
    <text evidence="2">The sequence shown here is derived from an EMBL/GenBank/DDBJ whole genome shotgun (WGS) entry which is preliminary data.</text>
</comment>
<dbReference type="Pfam" id="PF11749">
    <property type="entry name" value="DUF3305"/>
    <property type="match status" value="1"/>
</dbReference>
<keyword evidence="3" id="KW-1185">Reference proteome</keyword>
<evidence type="ECO:0000256" key="1">
    <source>
        <dbReference type="SAM" id="MobiDB-lite"/>
    </source>
</evidence>